<evidence type="ECO:0000313" key="2">
    <source>
        <dbReference type="Ensembl" id="ENSVURP00010018449.1"/>
    </source>
</evidence>
<reference evidence="3" key="1">
    <citation type="submission" date="2018-12" db="EMBL/GenBank/DDBJ databases">
        <authorList>
            <person name="Yazar S."/>
        </authorList>
    </citation>
    <scope>NUCLEOTIDE SEQUENCE [LARGE SCALE GENOMIC DNA]</scope>
</reference>
<dbReference type="GeneTree" id="ENSGT00390000014574"/>
<evidence type="ECO:0000313" key="3">
    <source>
        <dbReference type="Proteomes" id="UP000314987"/>
    </source>
</evidence>
<feature type="transmembrane region" description="Helical" evidence="1">
    <location>
        <begin position="56"/>
        <end position="77"/>
    </location>
</feature>
<keyword evidence="1" id="KW-1133">Transmembrane helix</keyword>
<dbReference type="AlphaFoldDB" id="A0A4X2L1B6"/>
<name>A0A4X2L1B6_VOMUR</name>
<evidence type="ECO:0000256" key="1">
    <source>
        <dbReference type="SAM" id="Phobius"/>
    </source>
</evidence>
<keyword evidence="1" id="KW-0812">Transmembrane</keyword>
<keyword evidence="3" id="KW-1185">Reference proteome</keyword>
<accession>A0A4X2L1B6</accession>
<dbReference type="Proteomes" id="UP000314987">
    <property type="component" value="Unassembled WGS sequence"/>
</dbReference>
<dbReference type="PANTHER" id="PTHR14636">
    <property type="entry name" value="TPA-INDUCED TRANSMEMBRANE PROTEIN"/>
    <property type="match status" value="1"/>
</dbReference>
<dbReference type="Ensembl" id="ENSVURT00010020971.1">
    <property type="protein sequence ID" value="ENSVURP00010018449.1"/>
    <property type="gene ID" value="ENSVURG00010014059.1"/>
</dbReference>
<organism evidence="2 3">
    <name type="scientific">Vombatus ursinus</name>
    <name type="common">Common wombat</name>
    <dbReference type="NCBI Taxonomy" id="29139"/>
    <lineage>
        <taxon>Eukaryota</taxon>
        <taxon>Metazoa</taxon>
        <taxon>Chordata</taxon>
        <taxon>Craniata</taxon>
        <taxon>Vertebrata</taxon>
        <taxon>Euteleostomi</taxon>
        <taxon>Mammalia</taxon>
        <taxon>Metatheria</taxon>
        <taxon>Diprotodontia</taxon>
        <taxon>Vombatidae</taxon>
        <taxon>Vombatus</taxon>
    </lineage>
</organism>
<reference evidence="2" key="2">
    <citation type="submission" date="2025-08" db="UniProtKB">
        <authorList>
            <consortium name="Ensembl"/>
        </authorList>
    </citation>
    <scope>IDENTIFICATION</scope>
</reference>
<dbReference type="InterPro" id="IPR033223">
    <property type="entry name" value="TTMP"/>
</dbReference>
<protein>
    <submittedName>
        <fullName evidence="2">Chromosome 3 open reading frame 52</fullName>
    </submittedName>
</protein>
<reference evidence="2" key="3">
    <citation type="submission" date="2025-09" db="UniProtKB">
        <authorList>
            <consortium name="Ensembl"/>
        </authorList>
    </citation>
    <scope>IDENTIFICATION</scope>
</reference>
<sequence length="207" mass="23547">MIELSRLEQNLDEAVPLNGTVPLETSVQVEYPEPAQARRQNCWKFFNEPVKRKYKLWMAIVSIFIGLIVVIFISLIIHEASYIDEDENEILELASNKTFLVTLKIPEECMAEEDTLFNELSKRLTNLYSSSPALSRYFASVEIADSSSDNSTVAYHLYFAVPSEDDIFMKYMMSEELVLGILRQNFHDRTVSGCETLGIDPASLSLS</sequence>
<gene>
    <name evidence="2" type="primary">C3orf52</name>
</gene>
<dbReference type="OMA" id="GFMKYMM"/>
<dbReference type="GO" id="GO:0005886">
    <property type="term" value="C:plasma membrane"/>
    <property type="evidence" value="ECO:0007669"/>
    <property type="project" value="Ensembl"/>
</dbReference>
<proteinExistence type="predicted"/>
<dbReference type="PANTHER" id="PTHR14636:SF1">
    <property type="entry name" value="TPA-INDUCED TRANSMEMBRANE PROTEIN"/>
    <property type="match status" value="1"/>
</dbReference>
<keyword evidence="1" id="KW-0472">Membrane</keyword>